<sequence length="618" mass="64877">MAIMFGAVIGAGALKLNDLGRRYATVTMGTDPAILRLARASRVSNALGRDVYRILVNDPSETGTKEAITDFQNAKAFGDQLFDDAARLNPSSADQYRSFKDRFDALYEGEKAPEAIGLATPSLTASSISPADLHQMGLAAQELAVLDGKITDLAKDINTFNSGLEAANAKTTKALQQEAISTTVMMISLGLLSIVVGLGVSTWIANGKVAKPLVRLGERMKRLAAGDLSIQIEGQARADEVGDMAKAVQVFKDNALKAQTMEAEARSLRDQAETQRQAAERERAERAAELAAVVESLAGGLQTLADGVLTHRLDEAFAAEYETLRQDYNAAMAKVQSAIRAVVSSAGGINTSVGEITQAADDLSRRTEQQAASLEETAAALDEITATVRKTAEGAQHARSVVAKAKDDAQASGEIVEGAVKAMSAIERSSGEINQIIGVIDEIAFQTNLLALNAGVEAARAGEAGRGFAVVAQEVRALAQRSADAAKEIKTLISASAREVGHGVELVGQAGQALQRIADQVAEINAIVEEITHSTQEQATGLSQVNTAINQMDQMTQQNAAMVEESTAASHSLAQEAETLDGLTRGFQVGALASEAGSMPCRGERPFGAGARGFARAS</sequence>
<dbReference type="SUPFAM" id="SSF158472">
    <property type="entry name" value="HAMP domain-like"/>
    <property type="match status" value="1"/>
</dbReference>
<dbReference type="SUPFAM" id="SSF58104">
    <property type="entry name" value="Methyl-accepting chemotaxis protein (MCP) signaling domain"/>
    <property type="match status" value="1"/>
</dbReference>
<dbReference type="SMART" id="SM00304">
    <property type="entry name" value="HAMP"/>
    <property type="match status" value="3"/>
</dbReference>
<protein>
    <submittedName>
        <fullName evidence="8">HAMP domain-containing protein</fullName>
    </submittedName>
</protein>
<feature type="coiled-coil region" evidence="5">
    <location>
        <begin position="258"/>
        <end position="289"/>
    </location>
</feature>
<feature type="domain" description="HAMP" evidence="7">
    <location>
        <begin position="207"/>
        <end position="260"/>
    </location>
</feature>
<dbReference type="CDD" id="cd11386">
    <property type="entry name" value="MCP_signal"/>
    <property type="match status" value="1"/>
</dbReference>
<keyword evidence="4" id="KW-0807">Transducer</keyword>
<comment type="subcellular location">
    <subcellularLocation>
        <location evidence="1">Membrane</location>
    </subcellularLocation>
</comment>
<dbReference type="KEGG" id="caul:KCG34_06940"/>
<dbReference type="CDD" id="cd06225">
    <property type="entry name" value="HAMP"/>
    <property type="match status" value="1"/>
</dbReference>
<keyword evidence="2" id="KW-0145">Chemotaxis</keyword>
<reference evidence="8" key="1">
    <citation type="submission" date="2021-04" db="EMBL/GenBank/DDBJ databases">
        <title>The complete genome sequence of Caulobacter sp. S6.</title>
        <authorList>
            <person name="Tang Y."/>
            <person name="Ouyang W."/>
            <person name="Liu Q."/>
            <person name="Huang B."/>
            <person name="Guo Z."/>
            <person name="Lei P."/>
        </authorList>
    </citation>
    <scope>NUCLEOTIDE SEQUENCE</scope>
    <source>
        <strain evidence="8">S6</strain>
    </source>
</reference>
<organism evidence="8 9">
    <name type="scientific">Phenylobacterium montanum</name>
    <dbReference type="NCBI Taxonomy" id="2823693"/>
    <lineage>
        <taxon>Bacteria</taxon>
        <taxon>Pseudomonadati</taxon>
        <taxon>Pseudomonadota</taxon>
        <taxon>Alphaproteobacteria</taxon>
        <taxon>Caulobacterales</taxon>
        <taxon>Caulobacteraceae</taxon>
        <taxon>Phenylobacterium</taxon>
    </lineage>
</organism>
<keyword evidence="9" id="KW-1185">Reference proteome</keyword>
<dbReference type="GO" id="GO:0004888">
    <property type="term" value="F:transmembrane signaling receptor activity"/>
    <property type="evidence" value="ECO:0007669"/>
    <property type="project" value="InterPro"/>
</dbReference>
<dbReference type="InterPro" id="IPR004090">
    <property type="entry name" value="Chemotax_Me-accpt_rcpt"/>
</dbReference>
<dbReference type="InterPro" id="IPR003660">
    <property type="entry name" value="HAMP_dom"/>
</dbReference>
<dbReference type="PANTHER" id="PTHR43531">
    <property type="entry name" value="PROTEIN ICFG"/>
    <property type="match status" value="1"/>
</dbReference>
<dbReference type="GO" id="GO:0006935">
    <property type="term" value="P:chemotaxis"/>
    <property type="evidence" value="ECO:0007669"/>
    <property type="project" value="UniProtKB-KW"/>
</dbReference>
<evidence type="ECO:0000259" key="7">
    <source>
        <dbReference type="PROSITE" id="PS50885"/>
    </source>
</evidence>
<evidence type="ECO:0000259" key="6">
    <source>
        <dbReference type="PROSITE" id="PS50111"/>
    </source>
</evidence>
<dbReference type="InterPro" id="IPR004089">
    <property type="entry name" value="MCPsignal_dom"/>
</dbReference>
<evidence type="ECO:0000256" key="4">
    <source>
        <dbReference type="PROSITE-ProRule" id="PRU00284"/>
    </source>
</evidence>
<dbReference type="Gene3D" id="6.10.340.10">
    <property type="match status" value="1"/>
</dbReference>
<dbReference type="PRINTS" id="PR00260">
    <property type="entry name" value="CHEMTRNSDUCR"/>
</dbReference>
<dbReference type="GO" id="GO:0016020">
    <property type="term" value="C:membrane"/>
    <property type="evidence" value="ECO:0007669"/>
    <property type="project" value="UniProtKB-SubCell"/>
</dbReference>
<evidence type="ECO:0000313" key="8">
    <source>
        <dbReference type="EMBL" id="QUD89610.1"/>
    </source>
</evidence>
<accession>A0A975IW98</accession>
<keyword evidence="5" id="KW-0175">Coiled coil</keyword>
<evidence type="ECO:0000256" key="5">
    <source>
        <dbReference type="SAM" id="Coils"/>
    </source>
</evidence>
<dbReference type="GO" id="GO:0007165">
    <property type="term" value="P:signal transduction"/>
    <property type="evidence" value="ECO:0007669"/>
    <property type="project" value="UniProtKB-KW"/>
</dbReference>
<dbReference type="Gene3D" id="1.10.287.950">
    <property type="entry name" value="Methyl-accepting chemotaxis protein"/>
    <property type="match status" value="1"/>
</dbReference>
<dbReference type="InterPro" id="IPR051310">
    <property type="entry name" value="MCP_chemotaxis"/>
</dbReference>
<evidence type="ECO:0000256" key="3">
    <source>
        <dbReference type="ARBA" id="ARBA00029447"/>
    </source>
</evidence>
<evidence type="ECO:0000256" key="1">
    <source>
        <dbReference type="ARBA" id="ARBA00004370"/>
    </source>
</evidence>
<comment type="similarity">
    <text evidence="3">Belongs to the methyl-accepting chemotaxis (MCP) protein family.</text>
</comment>
<dbReference type="FunFam" id="1.10.287.950:FF:000001">
    <property type="entry name" value="Methyl-accepting chemotaxis sensory transducer"/>
    <property type="match status" value="1"/>
</dbReference>
<proteinExistence type="inferred from homology"/>
<dbReference type="SMART" id="SM00283">
    <property type="entry name" value="MA"/>
    <property type="match status" value="1"/>
</dbReference>
<feature type="domain" description="Methyl-accepting transducer" evidence="6">
    <location>
        <begin position="345"/>
        <end position="574"/>
    </location>
</feature>
<gene>
    <name evidence="8" type="ORF">KCG34_06940</name>
</gene>
<dbReference type="PROSITE" id="PS50885">
    <property type="entry name" value="HAMP"/>
    <property type="match status" value="2"/>
</dbReference>
<dbReference type="Proteomes" id="UP000676409">
    <property type="component" value="Chromosome"/>
</dbReference>
<dbReference type="PANTHER" id="PTHR43531:SF11">
    <property type="entry name" value="METHYL-ACCEPTING CHEMOTAXIS PROTEIN 3"/>
    <property type="match status" value="1"/>
</dbReference>
<dbReference type="PROSITE" id="PS50111">
    <property type="entry name" value="CHEMOTAXIS_TRANSDUC_2"/>
    <property type="match status" value="1"/>
</dbReference>
<evidence type="ECO:0000256" key="2">
    <source>
        <dbReference type="ARBA" id="ARBA00022500"/>
    </source>
</evidence>
<dbReference type="EMBL" id="CP073078">
    <property type="protein sequence ID" value="QUD89610.1"/>
    <property type="molecule type" value="Genomic_DNA"/>
</dbReference>
<name>A0A975IW98_9CAUL</name>
<feature type="domain" description="HAMP" evidence="7">
    <location>
        <begin position="288"/>
        <end position="340"/>
    </location>
</feature>
<dbReference type="Pfam" id="PF00672">
    <property type="entry name" value="HAMP"/>
    <property type="match status" value="1"/>
</dbReference>
<evidence type="ECO:0000313" key="9">
    <source>
        <dbReference type="Proteomes" id="UP000676409"/>
    </source>
</evidence>
<dbReference type="AlphaFoldDB" id="A0A975IW98"/>
<dbReference type="Pfam" id="PF00015">
    <property type="entry name" value="MCPsignal"/>
    <property type="match status" value="1"/>
</dbReference>